<keyword evidence="8 10" id="KW-0496">Mitochondrion</keyword>
<comment type="similarity">
    <text evidence="2 10">Belongs to the PDK/BCKDK protein kinase family.</text>
</comment>
<feature type="domain" description="Histidine kinase" evidence="11">
    <location>
        <begin position="271"/>
        <end position="394"/>
    </location>
</feature>
<dbReference type="InterPro" id="IPR036890">
    <property type="entry name" value="HATPase_C_sf"/>
</dbReference>
<dbReference type="GO" id="GO:0004740">
    <property type="term" value="F:pyruvate dehydrogenase (acetyl-transferring) kinase activity"/>
    <property type="evidence" value="ECO:0007669"/>
    <property type="project" value="UniProtKB-EC"/>
</dbReference>
<dbReference type="InterPro" id="IPR003594">
    <property type="entry name" value="HATPase_dom"/>
</dbReference>
<keyword evidence="4 10" id="KW-0547">Nucleotide-binding</keyword>
<evidence type="ECO:0000256" key="9">
    <source>
        <dbReference type="ARBA" id="ARBA00048201"/>
    </source>
</evidence>
<dbReference type="InterPro" id="IPR039028">
    <property type="entry name" value="BCKD/PDK"/>
</dbReference>
<reference evidence="12 13" key="1">
    <citation type="journal article" date="2018" name="Nat. Ecol. Evol.">
        <title>Genomic signatures of mitonuclear coevolution across populations of Tigriopus californicus.</title>
        <authorList>
            <person name="Barreto F.S."/>
            <person name="Watson E.T."/>
            <person name="Lima T.G."/>
            <person name="Willett C.S."/>
            <person name="Edmands S."/>
            <person name="Li W."/>
            <person name="Burton R.S."/>
        </authorList>
    </citation>
    <scope>NUCLEOTIDE SEQUENCE [LARGE SCALE GENOMIC DNA]</scope>
    <source>
        <strain evidence="12 13">San Diego</strain>
    </source>
</reference>
<dbReference type="EMBL" id="VCGU01000011">
    <property type="protein sequence ID" value="TRY67549.1"/>
    <property type="molecule type" value="Genomic_DNA"/>
</dbReference>
<comment type="subcellular location">
    <subcellularLocation>
        <location evidence="1 10">Mitochondrion matrix</location>
    </subcellularLocation>
</comment>
<evidence type="ECO:0000256" key="2">
    <source>
        <dbReference type="ARBA" id="ARBA00006155"/>
    </source>
</evidence>
<dbReference type="PROSITE" id="PS50109">
    <property type="entry name" value="HIS_KIN"/>
    <property type="match status" value="1"/>
</dbReference>
<dbReference type="Pfam" id="PF02518">
    <property type="entry name" value="HATPase_c"/>
    <property type="match status" value="1"/>
</dbReference>
<dbReference type="Gene3D" id="3.30.565.10">
    <property type="entry name" value="Histidine kinase-like ATPase, C-terminal domain"/>
    <property type="match status" value="1"/>
</dbReference>
<evidence type="ECO:0000256" key="7">
    <source>
        <dbReference type="ARBA" id="ARBA00022946"/>
    </source>
</evidence>
<dbReference type="InterPro" id="IPR036784">
    <property type="entry name" value="AK/P_DHK_N_sf"/>
</dbReference>
<evidence type="ECO:0000256" key="10">
    <source>
        <dbReference type="RuleBase" id="RU366032"/>
    </source>
</evidence>
<keyword evidence="13" id="KW-1185">Reference proteome</keyword>
<dbReference type="GO" id="GO:0010906">
    <property type="term" value="P:regulation of glucose metabolic process"/>
    <property type="evidence" value="ECO:0007669"/>
    <property type="project" value="TreeGrafter"/>
</dbReference>
<keyword evidence="7" id="KW-0809">Transit peptide</keyword>
<evidence type="ECO:0000259" key="11">
    <source>
        <dbReference type="PROSITE" id="PS50109"/>
    </source>
</evidence>
<dbReference type="Gene3D" id="1.20.140.20">
    <property type="entry name" value="Alpha-ketoacid/pyruvate dehydrogenase kinase, N-terminal domain"/>
    <property type="match status" value="1"/>
</dbReference>
<dbReference type="EC" id="2.7.11.-" evidence="10"/>
<dbReference type="Proteomes" id="UP000318571">
    <property type="component" value="Chromosome 4"/>
</dbReference>
<comment type="caution">
    <text evidence="12">The sequence shown here is derived from an EMBL/GenBank/DDBJ whole genome shotgun (WGS) entry which is preliminary data.</text>
</comment>
<evidence type="ECO:0000256" key="5">
    <source>
        <dbReference type="ARBA" id="ARBA00022777"/>
    </source>
</evidence>
<evidence type="ECO:0000256" key="8">
    <source>
        <dbReference type="ARBA" id="ARBA00023128"/>
    </source>
</evidence>
<dbReference type="InterPro" id="IPR005467">
    <property type="entry name" value="His_kinase_dom"/>
</dbReference>
<dbReference type="GO" id="GO:0005759">
    <property type="term" value="C:mitochondrial matrix"/>
    <property type="evidence" value="ECO:0007669"/>
    <property type="project" value="UniProtKB-SubCell"/>
</dbReference>
<dbReference type="PANTHER" id="PTHR11947">
    <property type="entry name" value="PYRUVATE DEHYDROGENASE KINASE"/>
    <property type="match status" value="1"/>
</dbReference>
<evidence type="ECO:0000313" key="12">
    <source>
        <dbReference type="EMBL" id="TRY67549.1"/>
    </source>
</evidence>
<name>A0A553NQ68_TIGCA</name>
<gene>
    <name evidence="12" type="ORF">TCAL_03474</name>
</gene>
<dbReference type="OrthoDB" id="241648at2759"/>
<evidence type="ECO:0000256" key="6">
    <source>
        <dbReference type="ARBA" id="ARBA00022840"/>
    </source>
</evidence>
<dbReference type="SMART" id="SM00387">
    <property type="entry name" value="HATPase_c"/>
    <property type="match status" value="1"/>
</dbReference>
<protein>
    <recommendedName>
        <fullName evidence="10">Protein-serine/threonine kinase</fullName>
        <ecNumber evidence="10">2.7.11.-</ecNumber>
    </recommendedName>
</protein>
<keyword evidence="6 10" id="KW-0067">ATP-binding</keyword>
<organism evidence="12 13">
    <name type="scientific">Tigriopus californicus</name>
    <name type="common">Marine copepod</name>
    <dbReference type="NCBI Taxonomy" id="6832"/>
    <lineage>
        <taxon>Eukaryota</taxon>
        <taxon>Metazoa</taxon>
        <taxon>Ecdysozoa</taxon>
        <taxon>Arthropoda</taxon>
        <taxon>Crustacea</taxon>
        <taxon>Multicrustacea</taxon>
        <taxon>Hexanauplia</taxon>
        <taxon>Copepoda</taxon>
        <taxon>Harpacticoida</taxon>
        <taxon>Harpacticidae</taxon>
        <taxon>Tigriopus</taxon>
    </lineage>
</organism>
<dbReference type="SUPFAM" id="SSF69012">
    <property type="entry name" value="alpha-ketoacid dehydrogenase kinase, N-terminal domain"/>
    <property type="match status" value="1"/>
</dbReference>
<keyword evidence="5 10" id="KW-0418">Kinase</keyword>
<dbReference type="CDD" id="cd16929">
    <property type="entry name" value="HATPase_PDK-like"/>
    <property type="match status" value="1"/>
</dbReference>
<evidence type="ECO:0000256" key="3">
    <source>
        <dbReference type="ARBA" id="ARBA00022679"/>
    </source>
</evidence>
<dbReference type="PANTHER" id="PTHR11947:SF3">
    <property type="entry name" value="[PYRUVATE DEHYDROGENASE (ACETYL-TRANSFERRING)] KINASE, MITOCHONDRIAL"/>
    <property type="match status" value="1"/>
</dbReference>
<evidence type="ECO:0000256" key="1">
    <source>
        <dbReference type="ARBA" id="ARBA00004305"/>
    </source>
</evidence>
<comment type="catalytic activity">
    <reaction evidence="9">
        <text>L-seryl-[pyruvate dehydrogenase E1 alpha subunit] + ATP = O-phospho-L-seryl-[pyruvate dehydrogenase E1 alpha subunit] + ADP + H(+)</text>
        <dbReference type="Rhea" id="RHEA:23052"/>
        <dbReference type="Rhea" id="RHEA-COMP:13689"/>
        <dbReference type="Rhea" id="RHEA-COMP:13690"/>
        <dbReference type="ChEBI" id="CHEBI:15378"/>
        <dbReference type="ChEBI" id="CHEBI:29999"/>
        <dbReference type="ChEBI" id="CHEBI:30616"/>
        <dbReference type="ChEBI" id="CHEBI:83421"/>
        <dbReference type="ChEBI" id="CHEBI:456216"/>
        <dbReference type="EC" id="2.7.11.2"/>
    </reaction>
</comment>
<accession>A0A553NQ68</accession>
<sequence length="436" mass="49844">MLSLRQLPRLRDQLCRLVTSRAKKPFRPIDRHHRSLSTYSSKVLEQYRKYAEYSPSPVSLSHFLHFGVKEPESRSYDFLHREIPVRLANMMQEIELLPDELLRQQSCRLIQDFYMLSFGEMIEYENAPQSSDTFAQFAETLDRIRNRHSDTVEMMAEAVMSVTHQSQNGVTEIDAKTQYFLDRLYMSRISIRMLINQHLMLYGGQLPKEESDIGCISPHCNVAHIVQRAYQNASFLCDQTYMRSPEMTLDITNTCDPAIDVVEFVYVPAHLYHILFELFKNALRATIEHLGEDVDEYPAIRVLVVKSEQDISIRISDQGGGVPRQISENLFHYMYSTAPRPDMGSGGGGQAPMAGLGYGLPLSRLYARYFRGDIALTSLHGVGTDVVVYLRALAEDAAEVLPVFNNFTKKSYLNSESNGSDWTDPIPGFYTRNGRH</sequence>
<dbReference type="STRING" id="6832.A0A553NQ68"/>
<evidence type="ECO:0000256" key="4">
    <source>
        <dbReference type="ARBA" id="ARBA00022741"/>
    </source>
</evidence>
<dbReference type="GO" id="GO:0005524">
    <property type="term" value="F:ATP binding"/>
    <property type="evidence" value="ECO:0007669"/>
    <property type="project" value="UniProtKB-UniRule"/>
</dbReference>
<dbReference type="SUPFAM" id="SSF55874">
    <property type="entry name" value="ATPase domain of HSP90 chaperone/DNA topoisomerase II/histidine kinase"/>
    <property type="match status" value="1"/>
</dbReference>
<keyword evidence="3 10" id="KW-0808">Transferase</keyword>
<dbReference type="Pfam" id="PF10436">
    <property type="entry name" value="BCDHK_Adom3"/>
    <property type="match status" value="1"/>
</dbReference>
<dbReference type="OMA" id="QIGDQKR"/>
<proteinExistence type="inferred from homology"/>
<dbReference type="FunFam" id="3.30.565.10:FF:000007">
    <property type="entry name" value="Mitochondrial pyruvate dehydrogenase kinase isoform 2"/>
    <property type="match status" value="1"/>
</dbReference>
<dbReference type="AlphaFoldDB" id="A0A553NQ68"/>
<evidence type="ECO:0000313" key="13">
    <source>
        <dbReference type="Proteomes" id="UP000318571"/>
    </source>
</evidence>
<dbReference type="InterPro" id="IPR018955">
    <property type="entry name" value="BCDHK/PDK_N"/>
</dbReference>